<evidence type="ECO:0000256" key="4">
    <source>
        <dbReference type="ARBA" id="ARBA00023315"/>
    </source>
</evidence>
<keyword evidence="6" id="KW-1185">Reference proteome</keyword>
<comment type="similarity">
    <text evidence="1">Belongs to the transferase hexapeptide repeat family.</text>
</comment>
<protein>
    <submittedName>
        <fullName evidence="5">CatB-related O-acetyltransferase</fullName>
    </submittedName>
</protein>
<dbReference type="Gene3D" id="2.160.10.10">
    <property type="entry name" value="Hexapeptide repeat proteins"/>
    <property type="match status" value="1"/>
</dbReference>
<dbReference type="EMBL" id="JACVEW010000001">
    <property type="protein sequence ID" value="MBP0047195.1"/>
    <property type="molecule type" value="Genomic_DNA"/>
</dbReference>
<dbReference type="PANTHER" id="PTHR43300">
    <property type="entry name" value="ACETYLTRANSFERASE"/>
    <property type="match status" value="1"/>
</dbReference>
<dbReference type="InterPro" id="IPR050179">
    <property type="entry name" value="Trans_hexapeptide_repeat"/>
</dbReference>
<gene>
    <name evidence="5" type="ORF">H9C73_00480</name>
</gene>
<dbReference type="CDD" id="cd03349">
    <property type="entry name" value="LbH_XAT"/>
    <property type="match status" value="1"/>
</dbReference>
<evidence type="ECO:0000313" key="6">
    <source>
        <dbReference type="Proteomes" id="UP000810171"/>
    </source>
</evidence>
<dbReference type="Proteomes" id="UP000810171">
    <property type="component" value="Unassembled WGS sequence"/>
</dbReference>
<keyword evidence="4" id="KW-0012">Acyltransferase</keyword>
<comment type="caution">
    <text evidence="5">The sequence shown here is derived from an EMBL/GenBank/DDBJ whole genome shotgun (WGS) entry which is preliminary data.</text>
</comment>
<dbReference type="InterPro" id="IPR018357">
    <property type="entry name" value="Hexapep_transf_CS"/>
</dbReference>
<dbReference type="SUPFAM" id="SSF51161">
    <property type="entry name" value="Trimeric LpxA-like enzymes"/>
    <property type="match status" value="1"/>
</dbReference>
<reference evidence="5 6" key="1">
    <citation type="submission" date="2020-09" db="EMBL/GenBank/DDBJ databases">
        <authorList>
            <person name="Tanuku N.R.S."/>
        </authorList>
    </citation>
    <scope>NUCLEOTIDE SEQUENCE [LARGE SCALE GENOMIC DNA]</scope>
    <source>
        <strain evidence="5 6">AK62</strain>
    </source>
</reference>
<dbReference type="Pfam" id="PF00132">
    <property type="entry name" value="Hexapep"/>
    <property type="match status" value="1"/>
</dbReference>
<accession>A0ABS3Z670</accession>
<proteinExistence type="inferred from homology"/>
<evidence type="ECO:0000256" key="2">
    <source>
        <dbReference type="ARBA" id="ARBA00022679"/>
    </source>
</evidence>
<organism evidence="5 6">
    <name type="scientific">Marinobacterium alkalitolerans</name>
    <dbReference type="NCBI Taxonomy" id="1542925"/>
    <lineage>
        <taxon>Bacteria</taxon>
        <taxon>Pseudomonadati</taxon>
        <taxon>Pseudomonadota</taxon>
        <taxon>Gammaproteobacteria</taxon>
        <taxon>Oceanospirillales</taxon>
        <taxon>Oceanospirillaceae</taxon>
        <taxon>Marinobacterium</taxon>
    </lineage>
</organism>
<sequence length="258" mass="28330">MLQPRLMACGKELLLLSDAGSSKMWVINRYHQKKAKSLGVKLSNTTLISGNRLFYVEAPAALGQVELFREKLELGPVKWGAHSYIRSGEIHHLSEVGRFCSIGRQVVLGQDRNNHPLDWVSTSHRLSTCHQSTPAPVKIGNDVWIGDGAVLLDGICIGDGAVIARNAVVTKSVGAYEIVAGNPARCIRKRFSDDVAKKLASSAWWEYPLEQLKKLDYRDPEVFLQTIGTLKKKAVYSIVEVGNGVVNASITESHPENG</sequence>
<name>A0ABS3Z670_9GAMM</name>
<dbReference type="InterPro" id="IPR011004">
    <property type="entry name" value="Trimer_LpxA-like_sf"/>
</dbReference>
<keyword evidence="2" id="KW-0808">Transferase</keyword>
<dbReference type="PANTHER" id="PTHR43300:SF11">
    <property type="entry name" value="ACETYLTRANSFERASE RV3034C-RELATED"/>
    <property type="match status" value="1"/>
</dbReference>
<dbReference type="RefSeq" id="WP_209285809.1">
    <property type="nucleotide sequence ID" value="NZ_JACVEW010000001.1"/>
</dbReference>
<evidence type="ECO:0000256" key="3">
    <source>
        <dbReference type="ARBA" id="ARBA00022737"/>
    </source>
</evidence>
<evidence type="ECO:0000313" key="5">
    <source>
        <dbReference type="EMBL" id="MBP0047195.1"/>
    </source>
</evidence>
<dbReference type="PROSITE" id="PS00101">
    <property type="entry name" value="HEXAPEP_TRANSFERASES"/>
    <property type="match status" value="1"/>
</dbReference>
<dbReference type="InterPro" id="IPR001451">
    <property type="entry name" value="Hexapep"/>
</dbReference>
<evidence type="ECO:0000256" key="1">
    <source>
        <dbReference type="ARBA" id="ARBA00007274"/>
    </source>
</evidence>
<keyword evidence="3" id="KW-0677">Repeat</keyword>